<reference evidence="1" key="2">
    <citation type="submission" date="2020-06" db="EMBL/GenBank/DDBJ databases">
        <title>Helianthus annuus Genome sequencing and assembly Release 2.</title>
        <authorList>
            <person name="Gouzy J."/>
            <person name="Langlade N."/>
            <person name="Munos S."/>
        </authorList>
    </citation>
    <scope>NUCLEOTIDE SEQUENCE</scope>
    <source>
        <tissue evidence="1">Leaves</tissue>
    </source>
</reference>
<keyword evidence="2" id="KW-1185">Reference proteome</keyword>
<dbReference type="EMBL" id="MNCJ02000318">
    <property type="protein sequence ID" value="KAF5813218.1"/>
    <property type="molecule type" value="Genomic_DNA"/>
</dbReference>
<gene>
    <name evidence="1" type="ORF">HanXRQr2_Chr03g0095691</name>
</gene>
<organism evidence="1 2">
    <name type="scientific">Helianthus annuus</name>
    <name type="common">Common sunflower</name>
    <dbReference type="NCBI Taxonomy" id="4232"/>
    <lineage>
        <taxon>Eukaryota</taxon>
        <taxon>Viridiplantae</taxon>
        <taxon>Streptophyta</taxon>
        <taxon>Embryophyta</taxon>
        <taxon>Tracheophyta</taxon>
        <taxon>Spermatophyta</taxon>
        <taxon>Magnoliopsida</taxon>
        <taxon>eudicotyledons</taxon>
        <taxon>Gunneridae</taxon>
        <taxon>Pentapetalae</taxon>
        <taxon>asterids</taxon>
        <taxon>campanulids</taxon>
        <taxon>Asterales</taxon>
        <taxon>Asteraceae</taxon>
        <taxon>Asteroideae</taxon>
        <taxon>Heliantheae alliance</taxon>
        <taxon>Heliantheae</taxon>
        <taxon>Helianthus</taxon>
    </lineage>
</organism>
<evidence type="ECO:0000313" key="2">
    <source>
        <dbReference type="Proteomes" id="UP000215914"/>
    </source>
</evidence>
<accession>A0A9K3NVN4</accession>
<evidence type="ECO:0000313" key="1">
    <source>
        <dbReference type="EMBL" id="KAF5813218.1"/>
    </source>
</evidence>
<reference evidence="1" key="1">
    <citation type="journal article" date="2017" name="Nature">
        <title>The sunflower genome provides insights into oil metabolism, flowering and Asterid evolution.</title>
        <authorList>
            <person name="Badouin H."/>
            <person name="Gouzy J."/>
            <person name="Grassa C.J."/>
            <person name="Murat F."/>
            <person name="Staton S.E."/>
            <person name="Cottret L."/>
            <person name="Lelandais-Briere C."/>
            <person name="Owens G.L."/>
            <person name="Carrere S."/>
            <person name="Mayjonade B."/>
            <person name="Legrand L."/>
            <person name="Gill N."/>
            <person name="Kane N.C."/>
            <person name="Bowers J.E."/>
            <person name="Hubner S."/>
            <person name="Bellec A."/>
            <person name="Berard A."/>
            <person name="Berges H."/>
            <person name="Blanchet N."/>
            <person name="Boniface M.C."/>
            <person name="Brunel D."/>
            <person name="Catrice O."/>
            <person name="Chaidir N."/>
            <person name="Claudel C."/>
            <person name="Donnadieu C."/>
            <person name="Faraut T."/>
            <person name="Fievet G."/>
            <person name="Helmstetter N."/>
            <person name="King M."/>
            <person name="Knapp S.J."/>
            <person name="Lai Z."/>
            <person name="Le Paslier M.C."/>
            <person name="Lippi Y."/>
            <person name="Lorenzon L."/>
            <person name="Mandel J.R."/>
            <person name="Marage G."/>
            <person name="Marchand G."/>
            <person name="Marquand E."/>
            <person name="Bret-Mestries E."/>
            <person name="Morien E."/>
            <person name="Nambeesan S."/>
            <person name="Nguyen T."/>
            <person name="Pegot-Espagnet P."/>
            <person name="Pouilly N."/>
            <person name="Raftis F."/>
            <person name="Sallet E."/>
            <person name="Schiex T."/>
            <person name="Thomas J."/>
            <person name="Vandecasteele C."/>
            <person name="Vares D."/>
            <person name="Vear F."/>
            <person name="Vautrin S."/>
            <person name="Crespi M."/>
            <person name="Mangin B."/>
            <person name="Burke J.M."/>
            <person name="Salse J."/>
            <person name="Munos S."/>
            <person name="Vincourt P."/>
            <person name="Rieseberg L.H."/>
            <person name="Langlade N.B."/>
        </authorList>
    </citation>
    <scope>NUCLEOTIDE SEQUENCE</scope>
    <source>
        <tissue evidence="1">Leaves</tissue>
    </source>
</reference>
<comment type="caution">
    <text evidence="1">The sequence shown here is derived from an EMBL/GenBank/DDBJ whole genome shotgun (WGS) entry which is preliminary data.</text>
</comment>
<name>A0A9K3NVN4_HELAN</name>
<proteinExistence type="predicted"/>
<dbReference type="AlphaFoldDB" id="A0A9K3NVN4"/>
<dbReference type="Proteomes" id="UP000215914">
    <property type="component" value="Unassembled WGS sequence"/>
</dbReference>
<dbReference type="Gramene" id="mRNA:HanXRQr2_Chr03g0095691">
    <property type="protein sequence ID" value="mRNA:HanXRQr2_Chr03g0095691"/>
    <property type="gene ID" value="HanXRQr2_Chr03g0095691"/>
</dbReference>
<protein>
    <submittedName>
        <fullName evidence="1">Uncharacterized protein</fullName>
    </submittedName>
</protein>
<sequence length="117" mass="14160">MLNHQSWFLERGQRLFQQLPYPIRYLHYHKSSHRLSNKTHHLSCYRPPKSSPLRSVNHLPKQKFEPVNHYHLQLGYSERHYFHIKRSCSNYCPSQVAGQNMIQIKWQLTGNQQSLHR</sequence>